<feature type="transmembrane region" description="Helical" evidence="10">
    <location>
        <begin position="320"/>
        <end position="341"/>
    </location>
</feature>
<gene>
    <name evidence="12" type="ORF">DBV15_07858</name>
</gene>
<feature type="transmembrane region" description="Helical" evidence="10">
    <location>
        <begin position="353"/>
        <end position="379"/>
    </location>
</feature>
<dbReference type="SUPFAM" id="SSF55257">
    <property type="entry name" value="RBP11-like subunits of RNA polymerase"/>
    <property type="match status" value="1"/>
</dbReference>
<dbReference type="STRING" id="300112.A0A4S2KWA9"/>
<dbReference type="FunFam" id="2.170.120.12:FF:000003">
    <property type="entry name" value="Dna-directed rna polymerases i and iii subunit"/>
    <property type="match status" value="1"/>
</dbReference>
<feature type="domain" description="DNA-directed RNA polymerase RpoA/D/Rpb3-type" evidence="11">
    <location>
        <begin position="620"/>
        <end position="915"/>
    </location>
</feature>
<dbReference type="GO" id="GO:0003677">
    <property type="term" value="F:DNA binding"/>
    <property type="evidence" value="ECO:0007669"/>
    <property type="project" value="InterPro"/>
</dbReference>
<dbReference type="GO" id="GO:0046983">
    <property type="term" value="F:protein dimerization activity"/>
    <property type="evidence" value="ECO:0007669"/>
    <property type="project" value="InterPro"/>
</dbReference>
<dbReference type="GO" id="GO:0003899">
    <property type="term" value="F:DNA-directed RNA polymerase activity"/>
    <property type="evidence" value="ECO:0007669"/>
    <property type="project" value="InterPro"/>
</dbReference>
<keyword evidence="13" id="KW-1185">Reference proteome</keyword>
<dbReference type="InterPro" id="IPR036603">
    <property type="entry name" value="RBP11-like"/>
</dbReference>
<feature type="transmembrane region" description="Helical" evidence="10">
    <location>
        <begin position="265"/>
        <end position="285"/>
    </location>
</feature>
<reference evidence="12 13" key="1">
    <citation type="journal article" date="2019" name="Philos. Trans. R. Soc. Lond., B, Biol. Sci.">
        <title>Ant behaviour and brain gene expression of defending hosts depend on the ecological success of the intruding social parasite.</title>
        <authorList>
            <person name="Kaur R."/>
            <person name="Stoldt M."/>
            <person name="Jongepier E."/>
            <person name="Feldmeyer B."/>
            <person name="Menzel F."/>
            <person name="Bornberg-Bauer E."/>
            <person name="Foitzik S."/>
        </authorList>
    </citation>
    <scope>NUCLEOTIDE SEQUENCE [LARGE SCALE GENOMIC DNA]</scope>
    <source>
        <tissue evidence="12">Whole body</tissue>
    </source>
</reference>
<evidence type="ECO:0000256" key="3">
    <source>
        <dbReference type="ARBA" id="ARBA00022083"/>
    </source>
</evidence>
<evidence type="ECO:0000256" key="4">
    <source>
        <dbReference type="ARBA" id="ARBA00022478"/>
    </source>
</evidence>
<dbReference type="PROSITE" id="PS00446">
    <property type="entry name" value="RNA_POL_D_30KD"/>
    <property type="match status" value="1"/>
</dbReference>
<dbReference type="InterPro" id="IPR022842">
    <property type="entry name" value="RNAP_Rpo3/Rpb3/RPAC1"/>
</dbReference>
<dbReference type="Pfam" id="PF09335">
    <property type="entry name" value="VTT_dom"/>
    <property type="match status" value="1"/>
</dbReference>
<name>A0A4S2KWA9_9HYME</name>
<dbReference type="CDD" id="cd07032">
    <property type="entry name" value="RNAP_I_II_AC40"/>
    <property type="match status" value="1"/>
</dbReference>
<comment type="similarity">
    <text evidence="8">Belongs to the archaeal Rpo3/eukaryotic RPB3 RNA polymerase subunit family.</text>
</comment>
<dbReference type="GO" id="GO:0006351">
    <property type="term" value="P:DNA-templated transcription"/>
    <property type="evidence" value="ECO:0007669"/>
    <property type="project" value="InterPro"/>
</dbReference>
<dbReference type="GO" id="GO:0005736">
    <property type="term" value="C:RNA polymerase I complex"/>
    <property type="evidence" value="ECO:0007669"/>
    <property type="project" value="TreeGrafter"/>
</dbReference>
<keyword evidence="7" id="KW-0539">Nucleus</keyword>
<comment type="caution">
    <text evidence="12">The sequence shown here is derived from an EMBL/GenBank/DDBJ whole genome shotgun (WGS) entry which is preliminary data.</text>
</comment>
<comment type="subcellular location">
    <subcellularLocation>
        <location evidence="1">Nucleus</location>
    </subcellularLocation>
</comment>
<accession>A0A4S2KWA9</accession>
<dbReference type="Gene3D" id="2.170.120.12">
    <property type="entry name" value="DNA-directed RNA polymerase, insert domain"/>
    <property type="match status" value="1"/>
</dbReference>
<keyword evidence="4" id="KW-0240">DNA-directed RNA polymerase</keyword>
<dbReference type="Pfam" id="PF03227">
    <property type="entry name" value="GILT"/>
    <property type="match status" value="1"/>
</dbReference>
<evidence type="ECO:0000256" key="5">
    <source>
        <dbReference type="ARBA" id="ARBA00023163"/>
    </source>
</evidence>
<feature type="transmembrane region" description="Helical" evidence="10">
    <location>
        <begin position="503"/>
        <end position="520"/>
    </location>
</feature>
<feature type="region of interest" description="Disordered" evidence="9">
    <location>
        <begin position="1093"/>
        <end position="1113"/>
    </location>
</feature>
<dbReference type="GO" id="GO:0016671">
    <property type="term" value="F:oxidoreductase activity, acting on a sulfur group of donors, disulfide as acceptor"/>
    <property type="evidence" value="ECO:0007669"/>
    <property type="project" value="InterPro"/>
</dbReference>
<keyword evidence="10" id="KW-1133">Transmembrane helix</keyword>
<keyword evidence="10" id="KW-0472">Membrane</keyword>
<dbReference type="AlphaFoldDB" id="A0A4S2KWA9"/>
<dbReference type="EMBL" id="QBLH01001270">
    <property type="protein sequence ID" value="TGZ52448.1"/>
    <property type="molecule type" value="Genomic_DNA"/>
</dbReference>
<keyword evidence="5" id="KW-0804">Transcription</keyword>
<keyword evidence="6" id="KW-0325">Glycoprotein</keyword>
<feature type="non-terminal residue" evidence="12">
    <location>
        <position position="1113"/>
    </location>
</feature>
<protein>
    <recommendedName>
        <fullName evidence="3">DNA-directed RNA polymerases I and III subunit RPAC1</fullName>
    </recommendedName>
</protein>
<dbReference type="InterPro" id="IPR033901">
    <property type="entry name" value="RNAPI/III_AC40"/>
</dbReference>
<dbReference type="Pfam" id="PF01000">
    <property type="entry name" value="RNA_pol_A_bac"/>
    <property type="match status" value="1"/>
</dbReference>
<dbReference type="Pfam" id="PF01193">
    <property type="entry name" value="RNA_pol_L"/>
    <property type="match status" value="1"/>
</dbReference>
<evidence type="ECO:0000256" key="8">
    <source>
        <dbReference type="ARBA" id="ARBA00025804"/>
    </source>
</evidence>
<evidence type="ECO:0000256" key="6">
    <source>
        <dbReference type="ARBA" id="ARBA00023180"/>
    </source>
</evidence>
<dbReference type="Gene3D" id="3.30.1360.10">
    <property type="entry name" value="RNA polymerase, RBP11-like subunit"/>
    <property type="match status" value="1"/>
</dbReference>
<proteinExistence type="inferred from homology"/>
<dbReference type="InterPro" id="IPR032816">
    <property type="entry name" value="VTT_dom"/>
</dbReference>
<evidence type="ECO:0000256" key="9">
    <source>
        <dbReference type="SAM" id="MobiDB-lite"/>
    </source>
</evidence>
<organism evidence="12 13">
    <name type="scientific">Temnothorax longispinosus</name>
    <dbReference type="NCBI Taxonomy" id="300112"/>
    <lineage>
        <taxon>Eukaryota</taxon>
        <taxon>Metazoa</taxon>
        <taxon>Ecdysozoa</taxon>
        <taxon>Arthropoda</taxon>
        <taxon>Hexapoda</taxon>
        <taxon>Insecta</taxon>
        <taxon>Pterygota</taxon>
        <taxon>Neoptera</taxon>
        <taxon>Endopterygota</taxon>
        <taxon>Hymenoptera</taxon>
        <taxon>Apocrita</taxon>
        <taxon>Aculeata</taxon>
        <taxon>Formicoidea</taxon>
        <taxon>Formicidae</taxon>
        <taxon>Myrmicinae</taxon>
        <taxon>Temnothorax</taxon>
    </lineage>
</organism>
<evidence type="ECO:0000256" key="2">
    <source>
        <dbReference type="ARBA" id="ARBA00005679"/>
    </source>
</evidence>
<evidence type="ECO:0000313" key="12">
    <source>
        <dbReference type="EMBL" id="TGZ52448.1"/>
    </source>
</evidence>
<dbReference type="InterPro" id="IPR004911">
    <property type="entry name" value="Interferon-induced_GILT"/>
</dbReference>
<dbReference type="PANTHER" id="PTHR11800">
    <property type="entry name" value="DNA-DIRECTED RNA POLYMERASE"/>
    <property type="match status" value="1"/>
</dbReference>
<evidence type="ECO:0000259" key="11">
    <source>
        <dbReference type="SMART" id="SM00662"/>
    </source>
</evidence>
<dbReference type="InterPro" id="IPR011263">
    <property type="entry name" value="DNA-dir_RNA_pol_RpoA/D/Rpb3"/>
</dbReference>
<dbReference type="InterPro" id="IPR011262">
    <property type="entry name" value="DNA-dir_RNA_pol_insert"/>
</dbReference>
<dbReference type="InterPro" id="IPR050518">
    <property type="entry name" value="Rpo3/RPB3_RNA_Pol_subunit"/>
</dbReference>
<dbReference type="Proteomes" id="UP000310200">
    <property type="component" value="Unassembled WGS sequence"/>
</dbReference>
<evidence type="ECO:0000256" key="7">
    <source>
        <dbReference type="ARBA" id="ARBA00023242"/>
    </source>
</evidence>
<dbReference type="InterPro" id="IPR036643">
    <property type="entry name" value="RNApol_insert_sf"/>
</dbReference>
<evidence type="ECO:0000313" key="13">
    <source>
        <dbReference type="Proteomes" id="UP000310200"/>
    </source>
</evidence>
<evidence type="ECO:0000256" key="10">
    <source>
        <dbReference type="SAM" id="Phobius"/>
    </source>
</evidence>
<comment type="similarity">
    <text evidence="2">Belongs to the GILT family.</text>
</comment>
<evidence type="ECO:0000256" key="1">
    <source>
        <dbReference type="ARBA" id="ARBA00004123"/>
    </source>
</evidence>
<dbReference type="SMART" id="SM00662">
    <property type="entry name" value="RPOLD"/>
    <property type="match status" value="1"/>
</dbReference>
<dbReference type="HAMAP" id="MF_00320">
    <property type="entry name" value="RNApol_arch_Rpo3"/>
    <property type="match status" value="1"/>
</dbReference>
<sequence length="1113" mass="126625">MNWWDLLLGKRKEEKRSYGYRRGSLVHKWLVTVIFAKPKQEKKVTYPFTGKNDTELCTSVTSDVERESINSEKTVIDDEIARDEQLKRKIGQPESNKKRLLTPRYVGDIRREDFTSNDTWCIFQEYLTKTKSKMKQLDDKVRYLNTKVGNLQEMMDDLKKRGLFSRDALDLIKNYKLTARRPNSKGKHCTTQVQSVSQCARRIAGNCGQYLSFSSQDHKIRLSEKTRGLEIELAMSGERRTMSSKANVKSGVSRAANNEVSTRRAVITVGLIFVASLTALFYVYTSFPELEKDERQYMKLPLHIEDAKNLGKLLERYKDLYYFQVMAGLFITYIFLQTFAIPGSIFLSILSGFLFRFPIALLLVCTCSAIGATLCYLLSSLLGRRLLYRYFPEKARAWTIIVTKHHDNLLNYMLFLRMTPLLPNWFINLASPVIGVPMMPFTVGTFFGVAPPSFVAIQAGQTLHNLTSSRDAWSWNSVIILCVFALFSLLPVLYKQKLKKKSFIFTFVLFSALVYGIPTLKDLLILWPVKSGTEWTMVQGQQSISLTWNLLEHAKSEDSKDSNRRSRKLSSIKKSVVELLLRSVTRGFEEYAYNTSDKSTALEKFIKKLKINIVREEDKEIEFDLIGCHTSLANAFRRILLSEVPSMAVEQVYIVNNTSLLQDEVLAHRLGLIPLRADPRLFEYPSNNGRADDEVSDQDTLRYELKVTCSVNPQAPKNSRLPEDMYRNSKVCSKDIKWVPIGRQADMFPRGAEQFGVLENDILICKMRPGHEIHVFMHAVKGIGQDHAKFSPVATASYRLLPAIQLTSPVRDKDADLLQSCFSPGVIEVVEQETNSGQKYREARVKNARYDSCTRNVYRYDQLKNCVELSRIKNHFIFTIESVGTLPPAVLFAEAVKVNQAATPLSEKDDPASQKVHVAVYYEALCPDSRSFVLKQLVPTYRKLPANVQIELVPYGKAKTVKTNDGYQFMCQHGPIECQANIVHACSIDVIEDPSVRLQFVACMIENNIDPVGIMNTCAGRISVDLESMKKCTSTARGKELLAKYGEMTNSLVPRVSFIPTITLDGSSEHQVRILKNLLKEVCLRFKVTPKENVETSDPGAFQRSRRDSSFAF</sequence>
<keyword evidence="10" id="KW-0812">Transmembrane</keyword>
<dbReference type="InterPro" id="IPR001514">
    <property type="entry name" value="DNA-dir_RNA_pol_30-40kDasu_CS"/>
</dbReference>
<feature type="transmembrane region" description="Helical" evidence="10">
    <location>
        <begin position="473"/>
        <end position="494"/>
    </location>
</feature>
<dbReference type="PANTHER" id="PTHR11800:SF13">
    <property type="entry name" value="DNA-DIRECTED RNA POLYMERASES I AND III SUBUNIT RPAC1"/>
    <property type="match status" value="1"/>
</dbReference>
<dbReference type="GO" id="GO:0005666">
    <property type="term" value="C:RNA polymerase III complex"/>
    <property type="evidence" value="ECO:0007669"/>
    <property type="project" value="TreeGrafter"/>
</dbReference>
<feature type="transmembrane region" description="Helical" evidence="10">
    <location>
        <begin position="425"/>
        <end position="447"/>
    </location>
</feature>
<dbReference type="SUPFAM" id="SSF56553">
    <property type="entry name" value="Insert subdomain of RNA polymerase alpha subunit"/>
    <property type="match status" value="1"/>
</dbReference>